<sequence length="464" mass="52068">MSILKISINTTSSRYFIRKAVFHELTKMMTITIFASILCFGLAFGQCSLDRECFCSGKVMSCGAISHFPTPISPDIDTILIYEMEAESIPSDLSRRIPHLSSLQVYFGKIERISAGAFANLQQAVEISFFQSKIRLIETYAFRNITTLSVSFHNTTIEELQGNSFSQIQRMDNFGMTLCNVTIVRQNAINSISYVDRFQIQNSNFGLIEKQALSNFGKLIFFQIHDNTFKLFKCMSLEPLLATANNSAFYQNVFSCSCDLQWIVRDPITNTYLFSNMCEENDSNNRVVLDKFDFQAARCSDVNDTCKENFRITIATRAVSSTKITVPMTTTKQNVLHSTSDITTVVAKTETATISMAKEEILSTLINNLNPSTVKEVNIKTKSTMSATTFNLSNVTSSSEETTKRRTSLYSESVTSTKVTDLHTTKLRQTAPSSRGQNINNSENLKLHHSLIMLMVSMVISNLS</sequence>
<dbReference type="OrthoDB" id="6363818at2759"/>
<organism evidence="1 2">
    <name type="scientific">Mytilus coruscus</name>
    <name type="common">Sea mussel</name>
    <dbReference type="NCBI Taxonomy" id="42192"/>
    <lineage>
        <taxon>Eukaryota</taxon>
        <taxon>Metazoa</taxon>
        <taxon>Spiralia</taxon>
        <taxon>Lophotrochozoa</taxon>
        <taxon>Mollusca</taxon>
        <taxon>Bivalvia</taxon>
        <taxon>Autobranchia</taxon>
        <taxon>Pteriomorphia</taxon>
        <taxon>Mytilida</taxon>
        <taxon>Mytiloidea</taxon>
        <taxon>Mytilidae</taxon>
        <taxon>Mytilinae</taxon>
        <taxon>Mytilus</taxon>
    </lineage>
</organism>
<name>A0A6J8CEQ6_MYTCO</name>
<protein>
    <submittedName>
        <fullName evidence="1">Uncharacterized protein</fullName>
    </submittedName>
</protein>
<gene>
    <name evidence="1" type="ORF">MCOR_28372</name>
</gene>
<dbReference type="InterPro" id="IPR032675">
    <property type="entry name" value="LRR_dom_sf"/>
</dbReference>
<evidence type="ECO:0000313" key="1">
    <source>
        <dbReference type="EMBL" id="CAC5393514.1"/>
    </source>
</evidence>
<dbReference type="PANTHER" id="PTHR24367">
    <property type="entry name" value="LEUCINE-RICH REPEAT-CONTAINING PROTEIN"/>
    <property type="match status" value="1"/>
</dbReference>
<dbReference type="AlphaFoldDB" id="A0A6J8CEQ6"/>
<proteinExistence type="predicted"/>
<accession>A0A6J8CEQ6</accession>
<dbReference type="InterPro" id="IPR051295">
    <property type="entry name" value="LGI_related"/>
</dbReference>
<reference evidence="1 2" key="1">
    <citation type="submission" date="2020-06" db="EMBL/GenBank/DDBJ databases">
        <authorList>
            <person name="Li R."/>
            <person name="Bekaert M."/>
        </authorList>
    </citation>
    <scope>NUCLEOTIDE SEQUENCE [LARGE SCALE GENOMIC DNA]</scope>
    <source>
        <strain evidence="2">wild</strain>
    </source>
</reference>
<keyword evidence="2" id="KW-1185">Reference proteome</keyword>
<dbReference type="EMBL" id="CACVKT020005203">
    <property type="protein sequence ID" value="CAC5393514.1"/>
    <property type="molecule type" value="Genomic_DNA"/>
</dbReference>
<dbReference type="PANTHER" id="PTHR24367:SF318">
    <property type="entry name" value="LEUCINE-RICH GLIOMA-INACTIVATED PROTEIN 1-LIKE"/>
    <property type="match status" value="1"/>
</dbReference>
<evidence type="ECO:0000313" key="2">
    <source>
        <dbReference type="Proteomes" id="UP000507470"/>
    </source>
</evidence>
<dbReference type="Proteomes" id="UP000507470">
    <property type="component" value="Unassembled WGS sequence"/>
</dbReference>
<dbReference type="SUPFAM" id="SSF52058">
    <property type="entry name" value="L domain-like"/>
    <property type="match status" value="1"/>
</dbReference>
<dbReference type="Gene3D" id="3.80.10.10">
    <property type="entry name" value="Ribonuclease Inhibitor"/>
    <property type="match status" value="1"/>
</dbReference>